<dbReference type="Pfam" id="PF00753">
    <property type="entry name" value="Lactamase_B"/>
    <property type="match status" value="1"/>
</dbReference>
<proteinExistence type="predicted"/>
<comment type="subcellular location">
    <subcellularLocation>
        <location evidence="1">Cell membrane</location>
        <topology evidence="1">Multi-pass membrane protein</topology>
    </subcellularLocation>
</comment>
<dbReference type="CDD" id="cd07731">
    <property type="entry name" value="ComA-like_MBL-fold"/>
    <property type="match status" value="1"/>
</dbReference>
<dbReference type="Pfam" id="PF13567">
    <property type="entry name" value="DUF4131"/>
    <property type="match status" value="1"/>
</dbReference>
<feature type="transmembrane region" description="Helical" evidence="6">
    <location>
        <begin position="356"/>
        <end position="381"/>
    </location>
</feature>
<dbReference type="NCBIfam" id="TIGR00361">
    <property type="entry name" value="ComEC_Rec2"/>
    <property type="match status" value="1"/>
</dbReference>
<evidence type="ECO:0000256" key="5">
    <source>
        <dbReference type="ARBA" id="ARBA00023136"/>
    </source>
</evidence>
<evidence type="ECO:0000256" key="1">
    <source>
        <dbReference type="ARBA" id="ARBA00004651"/>
    </source>
</evidence>
<evidence type="ECO:0000256" key="2">
    <source>
        <dbReference type="ARBA" id="ARBA00022475"/>
    </source>
</evidence>
<gene>
    <name evidence="10" type="ORF">CEW91_05150</name>
</gene>
<evidence type="ECO:0000259" key="7">
    <source>
        <dbReference type="Pfam" id="PF00753"/>
    </source>
</evidence>
<evidence type="ECO:0000256" key="6">
    <source>
        <dbReference type="SAM" id="Phobius"/>
    </source>
</evidence>
<dbReference type="InterPro" id="IPR035681">
    <property type="entry name" value="ComA-like_MBL"/>
</dbReference>
<keyword evidence="4 6" id="KW-1133">Transmembrane helix</keyword>
<dbReference type="InterPro" id="IPR052159">
    <property type="entry name" value="Competence_DNA_uptake"/>
</dbReference>
<keyword evidence="3 6" id="KW-0812">Transmembrane</keyword>
<dbReference type="Gene3D" id="3.60.15.10">
    <property type="entry name" value="Ribonuclease Z/Hydroxyacylglutathione hydrolase-like"/>
    <property type="match status" value="1"/>
</dbReference>
<feature type="transmembrane region" description="Helical" evidence="6">
    <location>
        <begin position="232"/>
        <end position="253"/>
    </location>
</feature>
<organism evidence="10 11">
    <name type="scientific">Idiomarina piscisalsi</name>
    <dbReference type="NCBI Taxonomy" id="1096243"/>
    <lineage>
        <taxon>Bacteria</taxon>
        <taxon>Pseudomonadati</taxon>
        <taxon>Pseudomonadota</taxon>
        <taxon>Gammaproteobacteria</taxon>
        <taxon>Alteromonadales</taxon>
        <taxon>Idiomarinaceae</taxon>
        <taxon>Idiomarina</taxon>
    </lineage>
</organism>
<feature type="domain" description="DUF4131" evidence="9">
    <location>
        <begin position="4"/>
        <end position="138"/>
    </location>
</feature>
<dbReference type="Proteomes" id="UP000197717">
    <property type="component" value="Chromosome"/>
</dbReference>
<keyword evidence="11" id="KW-1185">Reference proteome</keyword>
<feature type="domain" description="Metallo-beta-lactamase" evidence="7">
    <location>
        <begin position="481"/>
        <end position="551"/>
    </location>
</feature>
<evidence type="ECO:0000259" key="8">
    <source>
        <dbReference type="Pfam" id="PF03772"/>
    </source>
</evidence>
<feature type="transmembrane region" description="Helical" evidence="6">
    <location>
        <begin position="330"/>
        <end position="350"/>
    </location>
</feature>
<dbReference type="InterPro" id="IPR036866">
    <property type="entry name" value="RibonucZ/Hydroxyglut_hydro"/>
</dbReference>
<evidence type="ECO:0000259" key="9">
    <source>
        <dbReference type="Pfam" id="PF13567"/>
    </source>
</evidence>
<keyword evidence="2" id="KW-1003">Cell membrane</keyword>
<sequence length="718" mass="81757">MDLKTIRLLLIVVFCGISWVNANLYWQEFQSLPSEYFDSEHDIQMTLDEIPQVYQYHTRITGRILRTKAFSPAWYQHIKVQLNLYTYDERIVLKAGDTIRGTATFKVPKSYRNDGSFNYKSYLMRQGISATGSIKNVSVVRRSPTIRQQVFDALKQAELEFGGVIAALTIGERSLLSHEVKDVWQKTGLAHSLAISGLHIGMVVGAVFLFVSFCFRYLPVSPVFRERYNKRLICACVGILVAVFYAFLANFAISTVRALVLAGIVLMHKLLGVRVTPLQLLLRTSFGVFVIDPFAWQDAGFWLSICAVTTLFFSHWRWRSKAGRMANLRQLWFIQWVLLIIMAPLSVYLFGGFSLFAPLVNLLVLPLISFWILPLSLIGTLCSLFDGSRYAQWLWYIAEQPLVYIMPYLNQLSVHPWNWMAIDTLAATREARFGALWALIIVFTVPVVRVWQRILLVVCLPLCIFVLLNQRDGQLRIHVLDVGQSQAIVVERNGRALLMDTGVSYHSGFSMAEQVIEPFLRYHGLVPELAIISHKDNDHSGGKAYLEKRYPGIKWFGATTGKPCLAGQTNYWNELSLHTYWPTASYKKSGQLSRNNESCVVQLRWHEFTMLFPGDIEMGAEQSLLTSVRSNEVLNSTILTIPHHGSKTSTSWPLLQAVDAEAYVISYGKHRGYNFPHRYTIGRLQRTGAPWFGTQEVGQITITSNGYSWSLELPHENR</sequence>
<dbReference type="InterPro" id="IPR001279">
    <property type="entry name" value="Metallo-B-lactamas"/>
</dbReference>
<dbReference type="InterPro" id="IPR025405">
    <property type="entry name" value="DUF4131"/>
</dbReference>
<evidence type="ECO:0000313" key="11">
    <source>
        <dbReference type="Proteomes" id="UP000197717"/>
    </source>
</evidence>
<dbReference type="RefSeq" id="WP_088767964.1">
    <property type="nucleotide sequence ID" value="NZ_CP022133.1"/>
</dbReference>
<dbReference type="InterPro" id="IPR004477">
    <property type="entry name" value="ComEC_N"/>
</dbReference>
<feature type="transmembrane region" description="Helical" evidence="6">
    <location>
        <begin position="435"/>
        <end position="468"/>
    </location>
</feature>
<dbReference type="NCBIfam" id="TIGR00360">
    <property type="entry name" value="ComEC_N-term"/>
    <property type="match status" value="1"/>
</dbReference>
<dbReference type="InterPro" id="IPR004797">
    <property type="entry name" value="Competence_ComEC/Rec2"/>
</dbReference>
<dbReference type="PANTHER" id="PTHR30619">
    <property type="entry name" value="DNA INTERNALIZATION/COMPETENCE PROTEIN COMEC/REC2"/>
    <property type="match status" value="1"/>
</dbReference>
<evidence type="ECO:0000256" key="3">
    <source>
        <dbReference type="ARBA" id="ARBA00022692"/>
    </source>
</evidence>
<keyword evidence="5 6" id="KW-0472">Membrane</keyword>
<reference evidence="10 11" key="1">
    <citation type="submission" date="2017-06" db="EMBL/GenBank/DDBJ databases">
        <title>Complete genome sequence of Idiomarina piscisalsi strain 10PY1A isolated from soil of Soudi Arabia.</title>
        <authorList>
            <person name="Kim M.-C."/>
            <person name="Jung B.K."/>
            <person name="Budiyanto F."/>
            <person name="Nzila A."/>
            <person name="Shin J.-H."/>
        </authorList>
    </citation>
    <scope>NUCLEOTIDE SEQUENCE [LARGE SCALE GENOMIC DNA]</scope>
    <source>
        <strain evidence="10 11">10PY1A</strain>
    </source>
</reference>
<protein>
    <submittedName>
        <fullName evidence="10">DNA internalization-related competence protein ComEC/Rec2</fullName>
    </submittedName>
</protein>
<evidence type="ECO:0000313" key="10">
    <source>
        <dbReference type="EMBL" id="ASG65556.1"/>
    </source>
</evidence>
<dbReference type="SUPFAM" id="SSF56281">
    <property type="entry name" value="Metallo-hydrolase/oxidoreductase"/>
    <property type="match status" value="1"/>
</dbReference>
<feature type="domain" description="ComEC/Rec2-related protein" evidence="8">
    <location>
        <begin position="168"/>
        <end position="442"/>
    </location>
</feature>
<evidence type="ECO:0000256" key="4">
    <source>
        <dbReference type="ARBA" id="ARBA00022989"/>
    </source>
</evidence>
<accession>A0ABN5ARY6</accession>
<feature type="transmembrane region" description="Helical" evidence="6">
    <location>
        <begin position="299"/>
        <end position="318"/>
    </location>
</feature>
<dbReference type="EMBL" id="CP022133">
    <property type="protein sequence ID" value="ASG65556.1"/>
    <property type="molecule type" value="Genomic_DNA"/>
</dbReference>
<dbReference type="PANTHER" id="PTHR30619:SF1">
    <property type="entry name" value="RECOMBINATION PROTEIN 2"/>
    <property type="match status" value="1"/>
</dbReference>
<dbReference type="Pfam" id="PF03772">
    <property type="entry name" value="Competence"/>
    <property type="match status" value="1"/>
</dbReference>
<name>A0ABN5ARY6_9GAMM</name>
<feature type="transmembrane region" description="Helical" evidence="6">
    <location>
        <begin position="198"/>
        <end position="220"/>
    </location>
</feature>